<dbReference type="InterPro" id="IPR044666">
    <property type="entry name" value="Cyclophilin_A-like"/>
</dbReference>
<comment type="function">
    <text evidence="1 2">PPIases accelerate the folding of proteins. It catalyzes the cis-trans isomerization of proline imidic peptide bonds in oligopeptides.</text>
</comment>
<reference evidence="6" key="2">
    <citation type="submission" date="2022-05" db="EMBL/GenBank/DDBJ databases">
        <authorList>
            <person name="Kim J.-S."/>
            <person name="Lee K."/>
            <person name="Suh M."/>
            <person name="Eom M."/>
            <person name="Kim J.-S."/>
            <person name="Kim D.-S."/>
            <person name="Ko S.-H."/>
            <person name="Shin Y."/>
            <person name="Lee J.-S."/>
        </authorList>
    </citation>
    <scope>NUCLEOTIDE SEQUENCE</scope>
    <source>
        <strain evidence="6">N237</strain>
    </source>
</reference>
<protein>
    <recommendedName>
        <fullName evidence="2">Peptidyl-prolyl cis-trans isomerase</fullName>
        <shortName evidence="2">PPIase</shortName>
        <ecNumber evidence="2">5.2.1.8</ecNumber>
    </recommendedName>
</protein>
<dbReference type="EMBL" id="CP097332">
    <property type="protein sequence ID" value="UQX86798.1"/>
    <property type="molecule type" value="Genomic_DNA"/>
</dbReference>
<evidence type="ECO:0000256" key="1">
    <source>
        <dbReference type="ARBA" id="ARBA00002388"/>
    </source>
</evidence>
<feature type="region of interest" description="Disordered" evidence="3">
    <location>
        <begin position="1"/>
        <end position="29"/>
    </location>
</feature>
<name>A0ABY4QTK3_9ACTN</name>
<comment type="similarity">
    <text evidence="2">Belongs to the cyclophilin-type PPIase family.</text>
</comment>
<evidence type="ECO:0000256" key="3">
    <source>
        <dbReference type="SAM" id="MobiDB-lite"/>
    </source>
</evidence>
<dbReference type="PROSITE" id="PS50072">
    <property type="entry name" value="CSA_PPIASE_2"/>
    <property type="match status" value="1"/>
</dbReference>
<reference evidence="6" key="1">
    <citation type="journal article" date="2018" name="Int. J. Syst. Evol. Microbiol.">
        <title>Jatrophihabitans telluris sp. nov., isolated from sediment soil of lava forest wetlands and the emended description of the genus Jatrophihabitans.</title>
        <authorList>
            <person name="Lee K.C."/>
            <person name="Suh M.K."/>
            <person name="Eom M.K."/>
            <person name="Kim K.K."/>
            <person name="Kim J.S."/>
            <person name="Kim D.S."/>
            <person name="Ko S.H."/>
            <person name="Shin Y.K."/>
            <person name="Lee J.S."/>
        </authorList>
    </citation>
    <scope>NUCLEOTIDE SEQUENCE</scope>
    <source>
        <strain evidence="6">N237</strain>
    </source>
</reference>
<keyword evidence="2" id="KW-0697">Rotamase</keyword>
<dbReference type="CDD" id="cd00317">
    <property type="entry name" value="cyclophilin"/>
    <property type="match status" value="1"/>
</dbReference>
<dbReference type="PANTHER" id="PTHR45625:SF3">
    <property type="entry name" value="PEPTIDYL-PROLYL CIS-TRANS ISOMERASE B-RELATED"/>
    <property type="match status" value="1"/>
</dbReference>
<feature type="compositionally biased region" description="Basic and acidic residues" evidence="3">
    <location>
        <begin position="1"/>
        <end position="26"/>
    </location>
</feature>
<feature type="transmembrane region" description="Helical" evidence="4">
    <location>
        <begin position="32"/>
        <end position="55"/>
    </location>
</feature>
<dbReference type="RefSeq" id="WP_249769178.1">
    <property type="nucleotide sequence ID" value="NZ_CP097332.1"/>
</dbReference>
<evidence type="ECO:0000259" key="5">
    <source>
        <dbReference type="PROSITE" id="PS50072"/>
    </source>
</evidence>
<evidence type="ECO:0000313" key="6">
    <source>
        <dbReference type="EMBL" id="UQX86798.1"/>
    </source>
</evidence>
<dbReference type="Pfam" id="PF00160">
    <property type="entry name" value="Pro_isomerase"/>
    <property type="match status" value="1"/>
</dbReference>
<feature type="region of interest" description="Disordered" evidence="3">
    <location>
        <begin position="255"/>
        <end position="278"/>
    </location>
</feature>
<dbReference type="PANTHER" id="PTHR45625">
    <property type="entry name" value="PEPTIDYL-PROLYL CIS-TRANS ISOMERASE-RELATED"/>
    <property type="match status" value="1"/>
</dbReference>
<dbReference type="SUPFAM" id="SSF50891">
    <property type="entry name" value="Cyclophilin-like"/>
    <property type="match status" value="1"/>
</dbReference>
<accession>A0ABY4QTK3</accession>
<evidence type="ECO:0000256" key="2">
    <source>
        <dbReference type="RuleBase" id="RU363019"/>
    </source>
</evidence>
<keyword evidence="4" id="KW-1133">Transmembrane helix</keyword>
<feature type="domain" description="PPIase cyclophilin-type" evidence="5">
    <location>
        <begin position="129"/>
        <end position="277"/>
    </location>
</feature>
<dbReference type="Proteomes" id="UP001056336">
    <property type="component" value="Chromosome"/>
</dbReference>
<evidence type="ECO:0000313" key="7">
    <source>
        <dbReference type="Proteomes" id="UP001056336"/>
    </source>
</evidence>
<gene>
    <name evidence="6" type="ORF">M6D93_10810</name>
</gene>
<dbReference type="EC" id="5.2.1.8" evidence="2"/>
<comment type="catalytic activity">
    <reaction evidence="2">
        <text>[protein]-peptidylproline (omega=180) = [protein]-peptidylproline (omega=0)</text>
        <dbReference type="Rhea" id="RHEA:16237"/>
        <dbReference type="Rhea" id="RHEA-COMP:10747"/>
        <dbReference type="Rhea" id="RHEA-COMP:10748"/>
        <dbReference type="ChEBI" id="CHEBI:83833"/>
        <dbReference type="ChEBI" id="CHEBI:83834"/>
        <dbReference type="EC" id="5.2.1.8"/>
    </reaction>
</comment>
<keyword evidence="4" id="KW-0812">Transmembrane</keyword>
<feature type="compositionally biased region" description="Low complexity" evidence="3">
    <location>
        <begin position="62"/>
        <end position="87"/>
    </location>
</feature>
<organism evidence="6 7">
    <name type="scientific">Jatrophihabitans telluris</name>
    <dbReference type="NCBI Taxonomy" id="2038343"/>
    <lineage>
        <taxon>Bacteria</taxon>
        <taxon>Bacillati</taxon>
        <taxon>Actinomycetota</taxon>
        <taxon>Actinomycetes</taxon>
        <taxon>Jatrophihabitantales</taxon>
        <taxon>Jatrophihabitantaceae</taxon>
        <taxon>Jatrophihabitans</taxon>
    </lineage>
</organism>
<sequence>MPTSKQKREAARRHLERQLQRRQQRESRRRQLTLISTVIGILVIFAVVIVGVVMLSNDNKKSPTAAGSTTPAASVTASASPTASATPNKISGTCSFTKGTAAAAKKVGLPATTVATKGTAVVKIATNRGELTFTLDRAKAPCTVASFVSLVKQKYYDNTSCHRLTTTGIYVLQCGDPTATGSGGPGYTIPDEYQGSETYGVGVLAMANTGAAHSGGSQFFIVWKDSTAGLGKTYTVFGTVTAGMPVVQSVAKAGSDNANGSGDGKPKLPLKFTTATTA</sequence>
<dbReference type="InterPro" id="IPR002130">
    <property type="entry name" value="Cyclophilin-type_PPIase_dom"/>
</dbReference>
<dbReference type="Gene3D" id="2.40.100.10">
    <property type="entry name" value="Cyclophilin-like"/>
    <property type="match status" value="1"/>
</dbReference>
<keyword evidence="2 6" id="KW-0413">Isomerase</keyword>
<feature type="region of interest" description="Disordered" evidence="3">
    <location>
        <begin position="60"/>
        <end position="90"/>
    </location>
</feature>
<dbReference type="PRINTS" id="PR00153">
    <property type="entry name" value="CSAPPISMRASE"/>
</dbReference>
<keyword evidence="7" id="KW-1185">Reference proteome</keyword>
<proteinExistence type="inferred from homology"/>
<evidence type="ECO:0000256" key="4">
    <source>
        <dbReference type="SAM" id="Phobius"/>
    </source>
</evidence>
<keyword evidence="4" id="KW-0472">Membrane</keyword>
<dbReference type="GO" id="GO:0016853">
    <property type="term" value="F:isomerase activity"/>
    <property type="evidence" value="ECO:0007669"/>
    <property type="project" value="UniProtKB-KW"/>
</dbReference>
<dbReference type="InterPro" id="IPR029000">
    <property type="entry name" value="Cyclophilin-like_dom_sf"/>
</dbReference>